<gene>
    <name evidence="2" type="ORF">F444_03969</name>
</gene>
<proteinExistence type="predicted"/>
<dbReference type="OrthoDB" id="121604at2759"/>
<dbReference type="EMBL" id="ANJA01000807">
    <property type="protein sequence ID" value="ETO81794.1"/>
    <property type="molecule type" value="Genomic_DNA"/>
</dbReference>
<evidence type="ECO:0000313" key="3">
    <source>
        <dbReference type="Proteomes" id="UP000028582"/>
    </source>
</evidence>
<sequence>KKPKASRKKFKVPPESDSDRRDEIAATWSDDQLEEAFNRNELQVFLVKKPVMKILQLRTPGSLKGPMTPPPATTNKLDAVKAVLRLLKDAGITPGSFAAKDLFHLDLEAIQITLSELFEKLKVLVGEVETQTKVEAKLEAPLTQLPGSVSPNGSSQHSHYASATSMADSDTSEGVERMQLGPRMSRDATNQIAACIERDA</sequence>
<comment type="caution">
    <text evidence="2">The sequence shown here is derived from an EMBL/GenBank/DDBJ whole genome shotgun (WGS) entry which is preliminary data.</text>
</comment>
<organism evidence="2 3">
    <name type="scientific">Phytophthora nicotianae P1976</name>
    <dbReference type="NCBI Taxonomy" id="1317066"/>
    <lineage>
        <taxon>Eukaryota</taxon>
        <taxon>Sar</taxon>
        <taxon>Stramenopiles</taxon>
        <taxon>Oomycota</taxon>
        <taxon>Peronosporomycetes</taxon>
        <taxon>Peronosporales</taxon>
        <taxon>Peronosporaceae</taxon>
        <taxon>Phytophthora</taxon>
    </lineage>
</organism>
<accession>A0A081ASD3</accession>
<feature type="region of interest" description="Disordered" evidence="1">
    <location>
        <begin position="1"/>
        <end position="23"/>
    </location>
</feature>
<feature type="compositionally biased region" description="Polar residues" evidence="1">
    <location>
        <begin position="145"/>
        <end position="159"/>
    </location>
</feature>
<feature type="compositionally biased region" description="Basic and acidic residues" evidence="1">
    <location>
        <begin position="12"/>
        <end position="23"/>
    </location>
</feature>
<evidence type="ECO:0000313" key="2">
    <source>
        <dbReference type="EMBL" id="ETO81794.1"/>
    </source>
</evidence>
<feature type="compositionally biased region" description="Basic residues" evidence="1">
    <location>
        <begin position="1"/>
        <end position="11"/>
    </location>
</feature>
<dbReference type="AlphaFoldDB" id="A0A081ASD3"/>
<dbReference type="Proteomes" id="UP000028582">
    <property type="component" value="Unassembled WGS sequence"/>
</dbReference>
<reference evidence="2 3" key="1">
    <citation type="submission" date="2013-11" db="EMBL/GenBank/DDBJ databases">
        <title>The Genome Sequence of Phytophthora parasitica P1976.</title>
        <authorList>
            <consortium name="The Broad Institute Genomics Platform"/>
            <person name="Russ C."/>
            <person name="Tyler B."/>
            <person name="Panabieres F."/>
            <person name="Shan W."/>
            <person name="Tripathy S."/>
            <person name="Grunwald N."/>
            <person name="Machado M."/>
            <person name="Johnson C.S."/>
            <person name="Walker B."/>
            <person name="Young S."/>
            <person name="Zeng Q."/>
            <person name="Gargeya S."/>
            <person name="Fitzgerald M."/>
            <person name="Haas B."/>
            <person name="Abouelleil A."/>
            <person name="Allen A.W."/>
            <person name="Alvarado L."/>
            <person name="Arachchi H.M."/>
            <person name="Berlin A.M."/>
            <person name="Chapman S.B."/>
            <person name="Gainer-Dewar J."/>
            <person name="Goldberg J."/>
            <person name="Griggs A."/>
            <person name="Gujja S."/>
            <person name="Hansen M."/>
            <person name="Howarth C."/>
            <person name="Imamovic A."/>
            <person name="Ireland A."/>
            <person name="Larimer J."/>
            <person name="McCowan C."/>
            <person name="Murphy C."/>
            <person name="Pearson M."/>
            <person name="Poon T.W."/>
            <person name="Priest M."/>
            <person name="Roberts A."/>
            <person name="Saif S."/>
            <person name="Shea T."/>
            <person name="Sisk P."/>
            <person name="Sykes S."/>
            <person name="Wortman J."/>
            <person name="Nusbaum C."/>
            <person name="Birren B."/>
        </authorList>
    </citation>
    <scope>NUCLEOTIDE SEQUENCE [LARGE SCALE GENOMIC DNA]</scope>
    <source>
        <strain evidence="2 3">P1976</strain>
    </source>
</reference>
<protein>
    <submittedName>
        <fullName evidence="2">Uncharacterized protein</fullName>
    </submittedName>
</protein>
<feature type="non-terminal residue" evidence="2">
    <location>
        <position position="1"/>
    </location>
</feature>
<feature type="region of interest" description="Disordered" evidence="1">
    <location>
        <begin position="144"/>
        <end position="186"/>
    </location>
</feature>
<name>A0A081ASD3_PHYNI</name>
<evidence type="ECO:0000256" key="1">
    <source>
        <dbReference type="SAM" id="MobiDB-lite"/>
    </source>
</evidence>